<name>A0A2Y8ZQZ3_9MICO</name>
<gene>
    <name evidence="5" type="ORF">SAMN04489750_1133</name>
</gene>
<reference evidence="6" key="1">
    <citation type="submission" date="2016-10" db="EMBL/GenBank/DDBJ databases">
        <authorList>
            <person name="Varghese N."/>
            <person name="Submissions S."/>
        </authorList>
    </citation>
    <scope>NUCLEOTIDE SEQUENCE [LARGE SCALE GENOMIC DNA]</scope>
    <source>
        <strain evidence="6">DSM 22951</strain>
    </source>
</reference>
<evidence type="ECO:0000256" key="1">
    <source>
        <dbReference type="ARBA" id="ARBA00022448"/>
    </source>
</evidence>
<dbReference type="GO" id="GO:0016887">
    <property type="term" value="F:ATP hydrolysis activity"/>
    <property type="evidence" value="ECO:0007669"/>
    <property type="project" value="InterPro"/>
</dbReference>
<dbReference type="GO" id="GO:0005524">
    <property type="term" value="F:ATP binding"/>
    <property type="evidence" value="ECO:0007669"/>
    <property type="project" value="UniProtKB-KW"/>
</dbReference>
<dbReference type="Gene3D" id="3.40.50.300">
    <property type="entry name" value="P-loop containing nucleotide triphosphate hydrolases"/>
    <property type="match status" value="1"/>
</dbReference>
<dbReference type="EMBL" id="UESZ01000001">
    <property type="protein sequence ID" value="SSA33836.1"/>
    <property type="molecule type" value="Genomic_DNA"/>
</dbReference>
<organism evidence="5 6">
    <name type="scientific">Branchiibius hedensis</name>
    <dbReference type="NCBI Taxonomy" id="672460"/>
    <lineage>
        <taxon>Bacteria</taxon>
        <taxon>Bacillati</taxon>
        <taxon>Actinomycetota</taxon>
        <taxon>Actinomycetes</taxon>
        <taxon>Micrococcales</taxon>
        <taxon>Dermacoccaceae</taxon>
        <taxon>Branchiibius</taxon>
    </lineage>
</organism>
<dbReference type="RefSeq" id="WP_109684477.1">
    <property type="nucleotide sequence ID" value="NZ_QGDN01000001.1"/>
</dbReference>
<keyword evidence="6" id="KW-1185">Reference proteome</keyword>
<dbReference type="OrthoDB" id="8773773at2"/>
<dbReference type="SMART" id="SM00382">
    <property type="entry name" value="AAA"/>
    <property type="match status" value="1"/>
</dbReference>
<dbReference type="InterPro" id="IPR027417">
    <property type="entry name" value="P-loop_NTPase"/>
</dbReference>
<dbReference type="PANTHER" id="PTHR42788:SF13">
    <property type="entry name" value="ALIPHATIC SULFONATES IMPORT ATP-BINDING PROTEIN SSUB"/>
    <property type="match status" value="1"/>
</dbReference>
<proteinExistence type="predicted"/>
<evidence type="ECO:0000256" key="3">
    <source>
        <dbReference type="ARBA" id="ARBA00022840"/>
    </source>
</evidence>
<dbReference type="InterPro" id="IPR017871">
    <property type="entry name" value="ABC_transporter-like_CS"/>
</dbReference>
<evidence type="ECO:0000256" key="2">
    <source>
        <dbReference type="ARBA" id="ARBA00022741"/>
    </source>
</evidence>
<protein>
    <submittedName>
        <fullName evidence="5">NitT/TauT family transport system ATP-binding protein</fullName>
    </submittedName>
</protein>
<evidence type="ECO:0000313" key="6">
    <source>
        <dbReference type="Proteomes" id="UP000250028"/>
    </source>
</evidence>
<dbReference type="AlphaFoldDB" id="A0A2Y8ZQZ3"/>
<keyword evidence="3 5" id="KW-0067">ATP-binding</keyword>
<dbReference type="PROSITE" id="PS00211">
    <property type="entry name" value="ABC_TRANSPORTER_1"/>
    <property type="match status" value="1"/>
</dbReference>
<dbReference type="PROSITE" id="PS50893">
    <property type="entry name" value="ABC_TRANSPORTER_2"/>
    <property type="match status" value="1"/>
</dbReference>
<evidence type="ECO:0000313" key="5">
    <source>
        <dbReference type="EMBL" id="SSA33836.1"/>
    </source>
</evidence>
<feature type="domain" description="ABC transporter" evidence="4">
    <location>
        <begin position="11"/>
        <end position="240"/>
    </location>
</feature>
<keyword evidence="1" id="KW-0813">Transport</keyword>
<dbReference type="InterPro" id="IPR003439">
    <property type="entry name" value="ABC_transporter-like_ATP-bd"/>
</dbReference>
<dbReference type="PANTHER" id="PTHR42788">
    <property type="entry name" value="TAURINE IMPORT ATP-BINDING PROTEIN-RELATED"/>
    <property type="match status" value="1"/>
</dbReference>
<dbReference type="InterPro" id="IPR050166">
    <property type="entry name" value="ABC_transporter_ATP-bind"/>
</dbReference>
<accession>A0A2Y8ZQZ3</accession>
<evidence type="ECO:0000259" key="4">
    <source>
        <dbReference type="PROSITE" id="PS50893"/>
    </source>
</evidence>
<dbReference type="InterPro" id="IPR003593">
    <property type="entry name" value="AAA+_ATPase"/>
</dbReference>
<dbReference type="Proteomes" id="UP000250028">
    <property type="component" value="Unassembled WGS sequence"/>
</dbReference>
<keyword evidence="2" id="KW-0547">Nucleotide-binding</keyword>
<dbReference type="Pfam" id="PF00005">
    <property type="entry name" value="ABC_tran"/>
    <property type="match status" value="1"/>
</dbReference>
<sequence length="267" mass="28717">MTTQTTTDLTLDVIDLGVTYLSDGSPRTILRDVSFQTHRGEIICIVGPSGVGKSSLLRCLAGLQTPSAGAVAIPHDAAAQGAAVVFQDYAQSLMPWASILENVALPLRGKTSKQVRHERAEAGLAEVGLSGHESQRPWQLSGGMQQRAAIARALVSQPAVLLMDEPFASVDAQTRAELEDLTLRVRSHTGQTIVVITHDIDEAVYLGDRVLVLGGSPATLIADLPVPLARERHQSSTRADPEFVRLRTEVHGLVARRTVEPQWGESQ</sequence>
<dbReference type="SUPFAM" id="SSF52540">
    <property type="entry name" value="P-loop containing nucleoside triphosphate hydrolases"/>
    <property type="match status" value="1"/>
</dbReference>
<dbReference type="CDD" id="cd03293">
    <property type="entry name" value="ABC_NrtD_SsuB_transporters"/>
    <property type="match status" value="1"/>
</dbReference>